<dbReference type="Pfam" id="PF01535">
    <property type="entry name" value="PPR"/>
    <property type="match status" value="1"/>
</dbReference>
<dbReference type="NCBIfam" id="TIGR00756">
    <property type="entry name" value="PPR"/>
    <property type="match status" value="6"/>
</dbReference>
<accession>A0AAN8ZBU4</accession>
<proteinExistence type="inferred from homology"/>
<name>A0AAN8ZBU4_9MAGN</name>
<comment type="similarity">
    <text evidence="1">Belongs to the PPR family. P subfamily.</text>
</comment>
<feature type="repeat" description="PPR" evidence="3">
    <location>
        <begin position="272"/>
        <end position="306"/>
    </location>
</feature>
<dbReference type="AlphaFoldDB" id="A0AAN8ZBU4"/>
<comment type="caution">
    <text evidence="4">The sequence shown here is derived from an EMBL/GenBank/DDBJ whole genome shotgun (WGS) entry which is preliminary data.</text>
</comment>
<feature type="repeat" description="PPR" evidence="3">
    <location>
        <begin position="307"/>
        <end position="341"/>
    </location>
</feature>
<dbReference type="Gene3D" id="1.25.40.10">
    <property type="entry name" value="Tetratricopeptide repeat domain"/>
    <property type="match status" value="2"/>
</dbReference>
<feature type="repeat" description="PPR" evidence="3">
    <location>
        <begin position="237"/>
        <end position="271"/>
    </location>
</feature>
<sequence length="647" mass="74195">MINSACKDTLTVVVCNKVTMLLFLKPKRLNLLINIARKAAPFLTCASRSICQSSYSESELEVDRLTKLINEHMFPDQELHSTLQRMPPLVLSTTFVEKVLGRLFAAHSNGLRAYEFFTFCLHHSQFTPSSDAFEKTLHILARMRYFDKAWDLMKEIQEKHPSLLTLKSMSILLSKIAKFQTYEETLEAFERMKNDIFVEKEFGVEEFNVLLKAFCTQRQMKEARSIFQKMHAHFSPNTKTMNILLLGFKESGDVTAVELFYHDMVRRGFKPNIVTYNIRIDAYCKKGCFGDGLRLLQEMEKKNCPPNLETITTLIHGAGVARNISKARQLFDEISLRNIQPDVGAYNAFMSSLIRCRDVKYAASLMDEMQERHIEHDNITYHTMFFGLMRSASIEDVCELYQKMVERKFVPKTRTVMMLMKYFCVNDRLDLGLNLWMYLIERGYCPHGHALDLLVTGLCSRGKLQEAFECSKQVLERGRHMSEAAFLMLERFLVPAGETDRLRKLDHLIKKLNAILPPSRGHAVGITHKFKSPGTYTGPFPFPFRGGEEDLIPALMLLYEGVFRFCCKFQEFDAISDDAPGIPEPFPAFVLVLLVCGISLSGRKTLGAGDSLKYLVVLAIRIWLGVTEFLQIKKGTNEPREYEKQKG</sequence>
<dbReference type="InterPro" id="IPR050667">
    <property type="entry name" value="PPR-containing_protein"/>
</dbReference>
<dbReference type="PANTHER" id="PTHR47939">
    <property type="entry name" value="MEMBRANE-ASSOCIATED SALT-INDUCIBLE PROTEIN-LIKE"/>
    <property type="match status" value="1"/>
</dbReference>
<dbReference type="InterPro" id="IPR002885">
    <property type="entry name" value="PPR_rpt"/>
</dbReference>
<keyword evidence="2" id="KW-0677">Repeat</keyword>
<organism evidence="4 5">
    <name type="scientific">Dillenia turbinata</name>
    <dbReference type="NCBI Taxonomy" id="194707"/>
    <lineage>
        <taxon>Eukaryota</taxon>
        <taxon>Viridiplantae</taxon>
        <taxon>Streptophyta</taxon>
        <taxon>Embryophyta</taxon>
        <taxon>Tracheophyta</taxon>
        <taxon>Spermatophyta</taxon>
        <taxon>Magnoliopsida</taxon>
        <taxon>eudicotyledons</taxon>
        <taxon>Gunneridae</taxon>
        <taxon>Pentapetalae</taxon>
        <taxon>Dilleniales</taxon>
        <taxon>Dilleniaceae</taxon>
        <taxon>Dillenia</taxon>
    </lineage>
</organism>
<evidence type="ECO:0000256" key="3">
    <source>
        <dbReference type="PROSITE-ProRule" id="PRU00708"/>
    </source>
</evidence>
<keyword evidence="5" id="KW-1185">Reference proteome</keyword>
<evidence type="ECO:0000313" key="5">
    <source>
        <dbReference type="Proteomes" id="UP001370490"/>
    </source>
</evidence>
<feature type="repeat" description="PPR" evidence="3">
    <location>
        <begin position="377"/>
        <end position="411"/>
    </location>
</feature>
<dbReference type="EMBL" id="JBAMMX010000008">
    <property type="protein sequence ID" value="KAK6934634.1"/>
    <property type="molecule type" value="Genomic_DNA"/>
</dbReference>
<evidence type="ECO:0000256" key="1">
    <source>
        <dbReference type="ARBA" id="ARBA00007626"/>
    </source>
</evidence>
<protein>
    <submittedName>
        <fullName evidence="4">Pentatricopeptide repeat</fullName>
    </submittedName>
</protein>
<feature type="repeat" description="PPR" evidence="3">
    <location>
        <begin position="342"/>
        <end position="376"/>
    </location>
</feature>
<dbReference type="InterPro" id="IPR011990">
    <property type="entry name" value="TPR-like_helical_dom_sf"/>
</dbReference>
<gene>
    <name evidence="4" type="ORF">RJ641_034789</name>
</gene>
<dbReference type="PROSITE" id="PS51375">
    <property type="entry name" value="PPR"/>
    <property type="match status" value="5"/>
</dbReference>
<reference evidence="4 5" key="1">
    <citation type="submission" date="2023-12" db="EMBL/GenBank/DDBJ databases">
        <title>A high-quality genome assembly for Dillenia turbinata (Dilleniales).</title>
        <authorList>
            <person name="Chanderbali A."/>
        </authorList>
    </citation>
    <scope>NUCLEOTIDE SEQUENCE [LARGE SCALE GENOMIC DNA]</scope>
    <source>
        <strain evidence="4">LSX21</strain>
        <tissue evidence="4">Leaf</tissue>
    </source>
</reference>
<dbReference type="PANTHER" id="PTHR47939:SF5">
    <property type="entry name" value="PENTACOTRIPEPTIDE-REPEAT REGION OF PRORP DOMAIN-CONTAINING PROTEIN"/>
    <property type="match status" value="1"/>
</dbReference>
<evidence type="ECO:0000313" key="4">
    <source>
        <dbReference type="EMBL" id="KAK6934634.1"/>
    </source>
</evidence>
<dbReference type="Proteomes" id="UP001370490">
    <property type="component" value="Unassembled WGS sequence"/>
</dbReference>
<dbReference type="Pfam" id="PF13041">
    <property type="entry name" value="PPR_2"/>
    <property type="match status" value="2"/>
</dbReference>
<evidence type="ECO:0000256" key="2">
    <source>
        <dbReference type="ARBA" id="ARBA00022737"/>
    </source>
</evidence>